<gene>
    <name evidence="1" type="ORF">AMECASPLE_005621</name>
</gene>
<protein>
    <submittedName>
        <fullName evidence="1">Uncharacterized protein</fullName>
    </submittedName>
</protein>
<evidence type="ECO:0000313" key="1">
    <source>
        <dbReference type="EMBL" id="MEQ2279055.1"/>
    </source>
</evidence>
<comment type="caution">
    <text evidence="1">The sequence shown here is derived from an EMBL/GenBank/DDBJ whole genome shotgun (WGS) entry which is preliminary data.</text>
</comment>
<evidence type="ECO:0000313" key="2">
    <source>
        <dbReference type="Proteomes" id="UP001469553"/>
    </source>
</evidence>
<reference evidence="1 2" key="1">
    <citation type="submission" date="2021-06" db="EMBL/GenBank/DDBJ databases">
        <authorList>
            <person name="Palmer J.M."/>
        </authorList>
    </citation>
    <scope>NUCLEOTIDE SEQUENCE [LARGE SCALE GENOMIC DNA]</scope>
    <source>
        <strain evidence="1 2">AS_MEX2019</strain>
        <tissue evidence="1">Muscle</tissue>
    </source>
</reference>
<name>A0ABV0XC76_9TELE</name>
<proteinExistence type="predicted"/>
<organism evidence="1 2">
    <name type="scientific">Ameca splendens</name>
    <dbReference type="NCBI Taxonomy" id="208324"/>
    <lineage>
        <taxon>Eukaryota</taxon>
        <taxon>Metazoa</taxon>
        <taxon>Chordata</taxon>
        <taxon>Craniata</taxon>
        <taxon>Vertebrata</taxon>
        <taxon>Euteleostomi</taxon>
        <taxon>Actinopterygii</taxon>
        <taxon>Neopterygii</taxon>
        <taxon>Teleostei</taxon>
        <taxon>Neoteleostei</taxon>
        <taxon>Acanthomorphata</taxon>
        <taxon>Ovalentaria</taxon>
        <taxon>Atherinomorphae</taxon>
        <taxon>Cyprinodontiformes</taxon>
        <taxon>Goodeidae</taxon>
        <taxon>Ameca</taxon>
    </lineage>
</organism>
<accession>A0ABV0XC76</accession>
<sequence length="102" mass="11648">MQRNTKESGFFLKDQWLGVFFSCCLLDSEVILNKLFNQPIAKPPSSRHASFKTKCLISGSTQVEVPSQQVKKNILEMTKYMLILKVYLSQDLSLCNRGKENS</sequence>
<keyword evidence="2" id="KW-1185">Reference proteome</keyword>
<dbReference type="Proteomes" id="UP001469553">
    <property type="component" value="Unassembled WGS sequence"/>
</dbReference>
<dbReference type="EMBL" id="JAHRIP010000261">
    <property type="protein sequence ID" value="MEQ2279055.1"/>
    <property type="molecule type" value="Genomic_DNA"/>
</dbReference>